<evidence type="ECO:0000259" key="4">
    <source>
        <dbReference type="PROSITE" id="PS51670"/>
    </source>
</evidence>
<dbReference type="STRING" id="34508.A0A4U5PCC5"/>
<comment type="caution">
    <text evidence="5">The sequence shown here is derived from an EMBL/GenBank/DDBJ whole genome shotgun (WGS) entry which is preliminary data.</text>
</comment>
<dbReference type="InterPro" id="IPR002227">
    <property type="entry name" value="Tyrosinase_Cu-bd"/>
</dbReference>
<evidence type="ECO:0000313" key="5">
    <source>
        <dbReference type="EMBL" id="TKR94012.1"/>
    </source>
</evidence>
<feature type="domain" description="ShKT" evidence="4">
    <location>
        <begin position="470"/>
        <end position="504"/>
    </location>
</feature>
<dbReference type="PROSITE" id="PS00498">
    <property type="entry name" value="TYROSINASE_2"/>
    <property type="match status" value="1"/>
</dbReference>
<dbReference type="OrthoDB" id="6132182at2759"/>
<feature type="disulfide bond" evidence="2">
    <location>
        <begin position="470"/>
        <end position="504"/>
    </location>
</feature>
<dbReference type="PANTHER" id="PTHR11474">
    <property type="entry name" value="TYROSINASE FAMILY MEMBER"/>
    <property type="match status" value="1"/>
</dbReference>
<name>A0A4U5PCC5_STECR</name>
<evidence type="ECO:0000256" key="1">
    <source>
        <dbReference type="ARBA" id="ARBA00022723"/>
    </source>
</evidence>
<dbReference type="PRINTS" id="PR00092">
    <property type="entry name" value="TYROSINASE"/>
</dbReference>
<feature type="domain" description="ShKT" evidence="4">
    <location>
        <begin position="623"/>
        <end position="656"/>
    </location>
</feature>
<dbReference type="InterPro" id="IPR003582">
    <property type="entry name" value="ShKT_dom"/>
</dbReference>
<reference evidence="5 6" key="2">
    <citation type="journal article" date="2019" name="G3 (Bethesda)">
        <title>Hybrid Assembly of the Genome of the Entomopathogenic Nematode Steinernema carpocapsae Identifies the X-Chromosome.</title>
        <authorList>
            <person name="Serra L."/>
            <person name="Macchietto M."/>
            <person name="Macias-Munoz A."/>
            <person name="McGill C.J."/>
            <person name="Rodriguez I.M."/>
            <person name="Rodriguez B."/>
            <person name="Murad R."/>
            <person name="Mortazavi A."/>
        </authorList>
    </citation>
    <scope>NUCLEOTIDE SEQUENCE [LARGE SCALE GENOMIC DNA]</scope>
    <source>
        <strain evidence="5 6">ALL</strain>
    </source>
</reference>
<feature type="domain" description="ShKT" evidence="4">
    <location>
        <begin position="579"/>
        <end position="613"/>
    </location>
</feature>
<reference evidence="5 6" key="1">
    <citation type="journal article" date="2015" name="Genome Biol.">
        <title>Comparative genomics of Steinernema reveals deeply conserved gene regulatory networks.</title>
        <authorList>
            <person name="Dillman A.R."/>
            <person name="Macchietto M."/>
            <person name="Porter C.F."/>
            <person name="Rogers A."/>
            <person name="Williams B."/>
            <person name="Antoshechkin I."/>
            <person name="Lee M.M."/>
            <person name="Goodwin Z."/>
            <person name="Lu X."/>
            <person name="Lewis E.E."/>
            <person name="Goodrich-Blair H."/>
            <person name="Stock S.P."/>
            <person name="Adams B.J."/>
            <person name="Sternberg P.W."/>
            <person name="Mortazavi A."/>
        </authorList>
    </citation>
    <scope>NUCLEOTIDE SEQUENCE [LARGE SCALE GENOMIC DNA]</scope>
    <source>
        <strain evidence="5 6">ALL</strain>
    </source>
</reference>
<proteinExistence type="predicted"/>
<accession>A0A4U5PCC5</accession>
<sequence>MPSMGTLLMLLAASAFWSARAQQDCETAPNEAAKIVCKQLHKWDEKARAAPPVAAKAAFAPALPGVPAPMIAAELAPIAISPYQCMDLGCLCQYMGGNGQAGSNACTLSSGKPLAKAIRKEYRMLTDEERGRYHAVILQLKKSGEYDKLATIHSQFAEAGGAHSGPAFLAWHREFIKRMEIAIRQVDPTLALPYWDSVLDENLPDSRDSIMFSNDFMGTTDAAGNLVGGAFAGWRTLQGRPNVLRAVGAKGNLFRESDIQFVLQQSQVENVMAFTAPRQGCTIRTSWNVLEYTHGNIHIYVGGDMLDQSTSANDPIFWLHHSFVDLIWELWRQQRQNRFDRENAYPPDMQLCSSANHFGSALMRPFEPWRNVDGLSNKYTDNMYEFAPRPTCARGDCGSKWLFCDRSHGPPRCAAKVKSGGNCGGFSNGEDMCYNGQCQGGRCAAGAPPPVTKLPPVVLTTATPPAQVSCYNEHECCAFWSSSGECNKNPGYMSAWCKASCNKCRPDYNINTECADRHKNCAKWSRSGECMRNALWMAENCRQSCGKCVQTRAAICGAGGSSQGTTPAPRPQKCESPGCYNENICCQFWGLQGQCSRNATWMACNCKVSCGVCIPQDYYYGTCDDYHRDCRSWSRRGECQKNPWMMENCRFSCQSCLNANELRNMCRAGGGFRRGRGVDLLPSAAMEEPAMEIM</sequence>
<feature type="domain" description="ShKT" evidence="4">
    <location>
        <begin position="514"/>
        <end position="548"/>
    </location>
</feature>
<evidence type="ECO:0000313" key="6">
    <source>
        <dbReference type="Proteomes" id="UP000298663"/>
    </source>
</evidence>
<dbReference type="EMBL" id="AZBU02000002">
    <property type="protein sequence ID" value="TKR94012.1"/>
    <property type="molecule type" value="Genomic_DNA"/>
</dbReference>
<feature type="chain" id="PRO_5021024764" description="ShKT domain-containing protein" evidence="3">
    <location>
        <begin position="22"/>
        <end position="694"/>
    </location>
</feature>
<dbReference type="Gene3D" id="1.10.10.1940">
    <property type="match status" value="1"/>
</dbReference>
<gene>
    <name evidence="5" type="ORF">L596_008363</name>
</gene>
<feature type="disulfide bond" evidence="2">
    <location>
        <begin position="514"/>
        <end position="548"/>
    </location>
</feature>
<evidence type="ECO:0000256" key="3">
    <source>
        <dbReference type="SAM" id="SignalP"/>
    </source>
</evidence>
<dbReference type="AlphaFoldDB" id="A0A4U5PCC5"/>
<keyword evidence="3" id="KW-0732">Signal</keyword>
<dbReference type="Proteomes" id="UP000298663">
    <property type="component" value="Unassembled WGS sequence"/>
</dbReference>
<dbReference type="SMART" id="SM00254">
    <property type="entry name" value="ShKT"/>
    <property type="match status" value="4"/>
</dbReference>
<keyword evidence="1" id="KW-0479">Metal-binding</keyword>
<dbReference type="GO" id="GO:0046872">
    <property type="term" value="F:metal ion binding"/>
    <property type="evidence" value="ECO:0007669"/>
    <property type="project" value="UniProtKB-KW"/>
</dbReference>
<keyword evidence="2" id="KW-1015">Disulfide bond</keyword>
<dbReference type="InterPro" id="IPR050316">
    <property type="entry name" value="Tyrosinase/Hemocyanin"/>
</dbReference>
<dbReference type="PROSITE" id="PS51670">
    <property type="entry name" value="SHKT"/>
    <property type="match status" value="4"/>
</dbReference>
<dbReference type="SUPFAM" id="SSF48056">
    <property type="entry name" value="Di-copper centre-containing domain"/>
    <property type="match status" value="1"/>
</dbReference>
<dbReference type="PANTHER" id="PTHR11474:SF21">
    <property type="entry name" value="SHKT DOMAIN-CONTAINING PROTEIN"/>
    <property type="match status" value="1"/>
</dbReference>
<comment type="caution">
    <text evidence="2">Lacks conserved residue(s) required for the propagation of feature annotation.</text>
</comment>
<protein>
    <recommendedName>
        <fullName evidence="4">ShKT domain-containing protein</fullName>
    </recommendedName>
</protein>
<keyword evidence="6" id="KW-1185">Reference proteome</keyword>
<organism evidence="5 6">
    <name type="scientific">Steinernema carpocapsae</name>
    <name type="common">Entomopathogenic nematode</name>
    <dbReference type="NCBI Taxonomy" id="34508"/>
    <lineage>
        <taxon>Eukaryota</taxon>
        <taxon>Metazoa</taxon>
        <taxon>Ecdysozoa</taxon>
        <taxon>Nematoda</taxon>
        <taxon>Chromadorea</taxon>
        <taxon>Rhabditida</taxon>
        <taxon>Tylenchina</taxon>
        <taxon>Panagrolaimomorpha</taxon>
        <taxon>Strongyloidoidea</taxon>
        <taxon>Steinernematidae</taxon>
        <taxon>Steinernema</taxon>
    </lineage>
</organism>
<feature type="disulfide bond" evidence="2">
    <location>
        <begin position="579"/>
        <end position="613"/>
    </location>
</feature>
<feature type="signal peptide" evidence="3">
    <location>
        <begin position="1"/>
        <end position="21"/>
    </location>
</feature>
<dbReference type="Gene3D" id="1.10.1280.10">
    <property type="entry name" value="Di-copper center containing domain from catechol oxidase"/>
    <property type="match status" value="1"/>
</dbReference>
<dbReference type="GO" id="GO:0016491">
    <property type="term" value="F:oxidoreductase activity"/>
    <property type="evidence" value="ECO:0007669"/>
    <property type="project" value="InterPro"/>
</dbReference>
<evidence type="ECO:0000256" key="2">
    <source>
        <dbReference type="PROSITE-ProRule" id="PRU01005"/>
    </source>
</evidence>
<dbReference type="InterPro" id="IPR008922">
    <property type="entry name" value="Di-copper_centre_dom_sf"/>
</dbReference>
<dbReference type="Pfam" id="PF01549">
    <property type="entry name" value="ShK"/>
    <property type="match status" value="4"/>
</dbReference>
<dbReference type="Pfam" id="PF00264">
    <property type="entry name" value="Tyrosinase"/>
    <property type="match status" value="1"/>
</dbReference>